<evidence type="ECO:0000256" key="2">
    <source>
        <dbReference type="ARBA" id="ARBA00022692"/>
    </source>
</evidence>
<keyword evidence="4 5" id="KW-0472">Membrane</keyword>
<evidence type="ECO:0000313" key="7">
    <source>
        <dbReference type="Proteomes" id="UP000325134"/>
    </source>
</evidence>
<reference evidence="6 7" key="1">
    <citation type="submission" date="2016-11" db="EMBL/GenBank/DDBJ databases">
        <authorList>
            <person name="Varghese N."/>
            <person name="Submissions S."/>
        </authorList>
    </citation>
    <scope>NUCLEOTIDE SEQUENCE [LARGE SCALE GENOMIC DNA]</scope>
    <source>
        <strain evidence="6 7">DSM 29341</strain>
    </source>
</reference>
<accession>A0A1M4TUG9</accession>
<comment type="subcellular location">
    <subcellularLocation>
        <location evidence="1">Membrane</location>
        <topology evidence="1">Multi-pass membrane protein</topology>
    </subcellularLocation>
</comment>
<evidence type="ECO:0000256" key="5">
    <source>
        <dbReference type="SAM" id="Phobius"/>
    </source>
</evidence>
<proteinExistence type="predicted"/>
<sequence length="241" mass="26088">MGVRVIVLNAFFAALGQIGDPRFRKVLMRGIGLTILLLVVACAGAIWLINVVSGSDISLPFVGAVPWLNDVLNYSGIVLVLILPVFLMIPVASAITSMFLDEVAQAVEDKHYPALPPVPRIPIADAVLDSLGFLGVLIVANLLALVLYALFPPLMPFIFWGMNGFLLGREYFTLAAMRRVGRDGARRLRARHASTIWIAGTLMAIPLTFPLVNLVIPILGAATFTHIFHALNGRPEAARQS</sequence>
<name>A0A1M4TUG9_9RHOB</name>
<dbReference type="InterPro" id="IPR059112">
    <property type="entry name" value="CysZ/EI24"/>
</dbReference>
<dbReference type="EMBL" id="FQVK01000003">
    <property type="protein sequence ID" value="SHE48066.1"/>
    <property type="molecule type" value="Genomic_DNA"/>
</dbReference>
<evidence type="ECO:0000256" key="4">
    <source>
        <dbReference type="ARBA" id="ARBA00023136"/>
    </source>
</evidence>
<keyword evidence="3 5" id="KW-1133">Transmembrane helix</keyword>
<protein>
    <submittedName>
        <fullName evidence="6">Uncharacterized protein involved in cysteine biosynthesis</fullName>
    </submittedName>
</protein>
<dbReference type="Proteomes" id="UP000325134">
    <property type="component" value="Unassembled WGS sequence"/>
</dbReference>
<evidence type="ECO:0000256" key="3">
    <source>
        <dbReference type="ARBA" id="ARBA00022989"/>
    </source>
</evidence>
<feature type="transmembrane region" description="Helical" evidence="5">
    <location>
        <begin position="157"/>
        <end position="176"/>
    </location>
</feature>
<feature type="transmembrane region" description="Helical" evidence="5">
    <location>
        <begin position="130"/>
        <end position="151"/>
    </location>
</feature>
<evidence type="ECO:0000313" key="6">
    <source>
        <dbReference type="EMBL" id="SHE48066.1"/>
    </source>
</evidence>
<gene>
    <name evidence="6" type="ORF">SAMN05444279_10313</name>
</gene>
<feature type="transmembrane region" description="Helical" evidence="5">
    <location>
        <begin position="72"/>
        <end position="95"/>
    </location>
</feature>
<keyword evidence="7" id="KW-1185">Reference proteome</keyword>
<evidence type="ECO:0000256" key="1">
    <source>
        <dbReference type="ARBA" id="ARBA00004141"/>
    </source>
</evidence>
<feature type="transmembrane region" description="Helical" evidence="5">
    <location>
        <begin position="31"/>
        <end position="52"/>
    </location>
</feature>
<keyword evidence="2 5" id="KW-0812">Transmembrane</keyword>
<dbReference type="AlphaFoldDB" id="A0A1M4TUG9"/>
<dbReference type="Pfam" id="PF07264">
    <property type="entry name" value="EI24"/>
    <property type="match status" value="1"/>
</dbReference>
<organism evidence="6 7">
    <name type="scientific">Ruegeria intermedia</name>
    <dbReference type="NCBI Taxonomy" id="996115"/>
    <lineage>
        <taxon>Bacteria</taxon>
        <taxon>Pseudomonadati</taxon>
        <taxon>Pseudomonadota</taxon>
        <taxon>Alphaproteobacteria</taxon>
        <taxon>Rhodobacterales</taxon>
        <taxon>Roseobacteraceae</taxon>
        <taxon>Ruegeria</taxon>
    </lineage>
</organism>